<keyword evidence="3" id="KW-1003">Cell membrane</keyword>
<dbReference type="Proteomes" id="UP000398389">
    <property type="component" value="Unassembled WGS sequence"/>
</dbReference>
<evidence type="ECO:0000256" key="6">
    <source>
        <dbReference type="ARBA" id="ARBA00022989"/>
    </source>
</evidence>
<feature type="transmembrane region" description="Helical" evidence="8">
    <location>
        <begin position="229"/>
        <end position="246"/>
    </location>
</feature>
<evidence type="ECO:0000256" key="3">
    <source>
        <dbReference type="ARBA" id="ARBA00022475"/>
    </source>
</evidence>
<dbReference type="GeneID" id="43579725"/>
<proteinExistence type="predicted"/>
<dbReference type="GO" id="GO:0005886">
    <property type="term" value="C:plasma membrane"/>
    <property type="evidence" value="ECO:0007669"/>
    <property type="project" value="UniProtKB-SubCell"/>
</dbReference>
<comment type="subcellular location">
    <subcellularLocation>
        <location evidence="1">Cell inner membrane</location>
        <topology evidence="1">Multi-pass membrane protein</topology>
    </subcellularLocation>
</comment>
<evidence type="ECO:0008006" key="11">
    <source>
        <dbReference type="Google" id="ProtNLM"/>
    </source>
</evidence>
<dbReference type="EMBL" id="CABVLU010000001">
    <property type="protein sequence ID" value="VVT45810.1"/>
    <property type="molecule type" value="Genomic_DNA"/>
</dbReference>
<evidence type="ECO:0000256" key="7">
    <source>
        <dbReference type="ARBA" id="ARBA00023136"/>
    </source>
</evidence>
<evidence type="ECO:0000313" key="10">
    <source>
        <dbReference type="Proteomes" id="UP000398389"/>
    </source>
</evidence>
<keyword evidence="2" id="KW-0813">Transport</keyword>
<organism evidence="9 10">
    <name type="scientific">Magnusiomyces paraingens</name>
    <dbReference type="NCBI Taxonomy" id="2606893"/>
    <lineage>
        <taxon>Eukaryota</taxon>
        <taxon>Fungi</taxon>
        <taxon>Dikarya</taxon>
        <taxon>Ascomycota</taxon>
        <taxon>Saccharomycotina</taxon>
        <taxon>Dipodascomycetes</taxon>
        <taxon>Dipodascales</taxon>
        <taxon>Dipodascaceae</taxon>
        <taxon>Magnusiomyces</taxon>
    </lineage>
</organism>
<dbReference type="OrthoDB" id="10254418at2759"/>
<dbReference type="PANTHER" id="PTHR30574">
    <property type="entry name" value="INNER MEMBRANE PROTEIN YEDE"/>
    <property type="match status" value="1"/>
</dbReference>
<keyword evidence="7 8" id="KW-0472">Membrane</keyword>
<accession>A0A5E8B3K0</accession>
<keyword evidence="10" id="KW-1185">Reference proteome</keyword>
<reference evidence="9 10" key="1">
    <citation type="submission" date="2019-09" db="EMBL/GenBank/DDBJ databases">
        <authorList>
            <person name="Brejova B."/>
        </authorList>
    </citation>
    <scope>NUCLEOTIDE SEQUENCE [LARGE SCALE GENOMIC DNA]</scope>
</reference>
<sequence>MFTYFQSAVGAFLLHIATSTQLYGNGKVFGCSSMLYNTFASPSIFNLPAVAGIVSSVVAVAKLLPQYLPSYDNVRAIAPVFGSYSATLLLSGFLTGAGTHLGSGCTSGHMLCGLARLSVRSLVATATFSLVGMITQAIFHTAPACVGGPCHEIANPAPTEVKVLLALLAVIYTTSLAIKKFASKSKQSETIVSYFSGFVFGLGLLISGMGSPGNTLGFLAAIPPKFNPSLIMVVLFGIVPNLVEILRKPLVKTQEYPTAVENFDLPTKTQVDAKLVAGAALFGVGWGLSGICPGPGIILATYNGLDGLYWLAAFLTGYKLMKSANTC</sequence>
<keyword evidence="4" id="KW-0997">Cell inner membrane</keyword>
<feature type="transmembrane region" description="Helical" evidence="8">
    <location>
        <begin position="76"/>
        <end position="94"/>
    </location>
</feature>
<dbReference type="Pfam" id="PF20398">
    <property type="entry name" value="DUF6691"/>
    <property type="match status" value="1"/>
</dbReference>
<gene>
    <name evidence="9" type="ORF">SAPINGB_P000902</name>
</gene>
<dbReference type="RefSeq" id="XP_031851516.1">
    <property type="nucleotide sequence ID" value="XM_031995625.1"/>
</dbReference>
<protein>
    <recommendedName>
        <fullName evidence="11">Sulphur transport domain-containing protein</fullName>
    </recommendedName>
</protein>
<evidence type="ECO:0000256" key="2">
    <source>
        <dbReference type="ARBA" id="ARBA00022448"/>
    </source>
</evidence>
<dbReference type="InterPro" id="IPR007272">
    <property type="entry name" value="Sulf_transp_TsuA/YedE"/>
</dbReference>
<feature type="transmembrane region" description="Helical" evidence="8">
    <location>
        <begin position="43"/>
        <end position="64"/>
    </location>
</feature>
<evidence type="ECO:0000256" key="4">
    <source>
        <dbReference type="ARBA" id="ARBA00022519"/>
    </source>
</evidence>
<evidence type="ECO:0000256" key="8">
    <source>
        <dbReference type="SAM" id="Phobius"/>
    </source>
</evidence>
<evidence type="ECO:0000313" key="9">
    <source>
        <dbReference type="EMBL" id="VVT45810.1"/>
    </source>
</evidence>
<dbReference type="InterPro" id="IPR046513">
    <property type="entry name" value="DUF6691"/>
</dbReference>
<feature type="transmembrane region" description="Helical" evidence="8">
    <location>
        <begin position="161"/>
        <end position="178"/>
    </location>
</feature>
<keyword evidence="5 8" id="KW-0812">Transmembrane</keyword>
<name>A0A5E8B3K0_9ASCO</name>
<keyword evidence="6 8" id="KW-1133">Transmembrane helix</keyword>
<feature type="transmembrane region" description="Helical" evidence="8">
    <location>
        <begin position="190"/>
        <end position="209"/>
    </location>
</feature>
<evidence type="ECO:0000256" key="1">
    <source>
        <dbReference type="ARBA" id="ARBA00004429"/>
    </source>
</evidence>
<dbReference type="PANTHER" id="PTHR30574:SF1">
    <property type="entry name" value="SULPHUR TRANSPORT DOMAIN-CONTAINING PROTEIN"/>
    <property type="match status" value="1"/>
</dbReference>
<evidence type="ECO:0000256" key="5">
    <source>
        <dbReference type="ARBA" id="ARBA00022692"/>
    </source>
</evidence>
<dbReference type="AlphaFoldDB" id="A0A5E8B3K0"/>